<dbReference type="SUPFAM" id="SSF63737">
    <property type="entry name" value="Leukotriene A4 hydrolase N-terminal domain"/>
    <property type="match status" value="1"/>
</dbReference>
<dbReference type="AlphaFoldDB" id="A0A5B9WE17"/>
<keyword evidence="8" id="KW-0479">Metal-binding</keyword>
<evidence type="ECO:0000313" key="17">
    <source>
        <dbReference type="EMBL" id="QEH38822.1"/>
    </source>
</evidence>
<feature type="signal peptide" evidence="14">
    <location>
        <begin position="1"/>
        <end position="26"/>
    </location>
</feature>
<evidence type="ECO:0000256" key="11">
    <source>
        <dbReference type="ARBA" id="ARBA00023049"/>
    </source>
</evidence>
<dbReference type="RefSeq" id="WP_148598221.1">
    <property type="nucleotide sequence ID" value="NZ_CP042997.1"/>
</dbReference>
<evidence type="ECO:0000256" key="5">
    <source>
        <dbReference type="ARBA" id="ARBA00015611"/>
    </source>
</evidence>
<evidence type="ECO:0000256" key="1">
    <source>
        <dbReference type="ARBA" id="ARBA00000098"/>
    </source>
</evidence>
<accession>A0A5B9WE17</accession>
<dbReference type="Gene3D" id="1.10.390.10">
    <property type="entry name" value="Neutral Protease Domain 2"/>
    <property type="match status" value="1"/>
</dbReference>
<organism evidence="17 18">
    <name type="scientific">Aquisphaera giovannonii</name>
    <dbReference type="NCBI Taxonomy" id="406548"/>
    <lineage>
        <taxon>Bacteria</taxon>
        <taxon>Pseudomonadati</taxon>
        <taxon>Planctomycetota</taxon>
        <taxon>Planctomycetia</taxon>
        <taxon>Isosphaerales</taxon>
        <taxon>Isosphaeraceae</taxon>
        <taxon>Aquisphaera</taxon>
    </lineage>
</organism>
<keyword evidence="6 17" id="KW-0031">Aminopeptidase</keyword>
<evidence type="ECO:0000259" key="15">
    <source>
        <dbReference type="Pfam" id="PF01433"/>
    </source>
</evidence>
<dbReference type="PRINTS" id="PR00756">
    <property type="entry name" value="ALADIPTASE"/>
</dbReference>
<keyword evidence="10" id="KW-0862">Zinc</keyword>
<dbReference type="InterPro" id="IPR011989">
    <property type="entry name" value="ARM-like"/>
</dbReference>
<evidence type="ECO:0000313" key="18">
    <source>
        <dbReference type="Proteomes" id="UP000324233"/>
    </source>
</evidence>
<dbReference type="KEGG" id="agv:OJF2_74320"/>
<evidence type="ECO:0000259" key="16">
    <source>
        <dbReference type="Pfam" id="PF17900"/>
    </source>
</evidence>
<proteinExistence type="inferred from homology"/>
<dbReference type="GO" id="GO:0006508">
    <property type="term" value="P:proteolysis"/>
    <property type="evidence" value="ECO:0007669"/>
    <property type="project" value="UniProtKB-KW"/>
</dbReference>
<comment type="catalytic activity">
    <reaction evidence="1">
        <text>Release of an N-terminal amino acid, Xaa-|-Yaa- from a peptide, amide or arylamide. Xaa is preferably Ala, but may be most amino acids including Pro (slow action). When a terminal hydrophobic residue is followed by a prolyl residue, the two may be released as an intact Xaa-Pro dipeptide.</text>
        <dbReference type="EC" id="3.4.11.2"/>
    </reaction>
</comment>
<sequence length="907" mass="100315" precursor="true">MSRLPTRCFASLPLLLVLLCPSIAAAQGPPEDGPPRRRPFAPASTPRQYGRIKEVDAKHVRAELTLDAAKKEVRGTVTHTVSPTYPLQDSFSLDIGPDLTVSKVTAGPAKAPCKFAVADGKLAITLDKPYGPQDTVDVAITYGGRPVAGLHFIDGDPAYPDRAPAIWTQGEAEDNHLWLPCYDYPNDRITTEMIITVAKPMSVVSNGVLAATRENADGTRTFHWRMDQPISSYLITVAASDFSAFHDRLGNLPVDYYVQKHVDEATARRFMGKTPKMIQFFNQATGQPYAYPKYAQVCLPEFNGGMENTSATSMTDDALIDAVEAMERSQDSLVAHELAHQWFGDLMTCKDWSHIWLNEGFASYFDPLFAEHDRGQDEFRMVMDGERKSYLANDRQYRRPIVENKYASPMQMFDSMTYAKGGCVLHMLRGQLGESDWWKGIRHYVSKHKFQVVETDDFRKAMEEATGKDLKPFFDQWLYKAGHPELKASWRYEDADHTARVKVAQAQKTDDQTPLFRIPTTIELTDASGRARAVPVVLEGASQEFVIPAEAKPAMVQVDPDCWLVKELAFDKPVEERIFELEHARCAVCRVNAARELAKPANREDSRVQEALERAWKREKGPSARAAIVEIIAGNEGSRRRVRGRAPGGSATPPVLEDTFRATLMEAARDPEPRVRVAAVQGVARLKQDSAAEALMRGVWANPGEPYGARTAAIQTLARWKVKDIDALVTAALKDPIGKYRLAGWALDMLTDEATPKARELVATYLPHGQPHALRSAALRSFGRLAKDDQALQERILPLIDDPDKQVRSRAWDLAAELKPKKALPALEARLAKEPRGPAAFIGFGGSSPRAGLERAVTALGGTVPKATAKPPADAAAAVKDLEKQAGELEARLRDLRKQIEAVKAGK</sequence>
<dbReference type="SUPFAM" id="SSF55486">
    <property type="entry name" value="Metalloproteases ('zincins'), catalytic domain"/>
    <property type="match status" value="1"/>
</dbReference>
<dbReference type="Proteomes" id="UP000324233">
    <property type="component" value="Chromosome"/>
</dbReference>
<evidence type="ECO:0000256" key="2">
    <source>
        <dbReference type="ARBA" id="ARBA00001947"/>
    </source>
</evidence>
<dbReference type="InterPro" id="IPR014782">
    <property type="entry name" value="Peptidase_M1_dom"/>
</dbReference>
<evidence type="ECO:0000256" key="3">
    <source>
        <dbReference type="ARBA" id="ARBA00010136"/>
    </source>
</evidence>
<dbReference type="GO" id="GO:0042277">
    <property type="term" value="F:peptide binding"/>
    <property type="evidence" value="ECO:0007669"/>
    <property type="project" value="TreeGrafter"/>
</dbReference>
<dbReference type="GO" id="GO:0043171">
    <property type="term" value="P:peptide catabolic process"/>
    <property type="evidence" value="ECO:0007669"/>
    <property type="project" value="TreeGrafter"/>
</dbReference>
<evidence type="ECO:0000256" key="6">
    <source>
        <dbReference type="ARBA" id="ARBA00022438"/>
    </source>
</evidence>
<reference evidence="17 18" key="1">
    <citation type="submission" date="2019-08" db="EMBL/GenBank/DDBJ databases">
        <title>Deep-cultivation of Planctomycetes and their phenomic and genomic characterization uncovers novel biology.</title>
        <authorList>
            <person name="Wiegand S."/>
            <person name="Jogler M."/>
            <person name="Boedeker C."/>
            <person name="Pinto D."/>
            <person name="Vollmers J."/>
            <person name="Rivas-Marin E."/>
            <person name="Kohn T."/>
            <person name="Peeters S.H."/>
            <person name="Heuer A."/>
            <person name="Rast P."/>
            <person name="Oberbeckmann S."/>
            <person name="Bunk B."/>
            <person name="Jeske O."/>
            <person name="Meyerdierks A."/>
            <person name="Storesund J.E."/>
            <person name="Kallscheuer N."/>
            <person name="Luecker S."/>
            <person name="Lage O.M."/>
            <person name="Pohl T."/>
            <person name="Merkel B.J."/>
            <person name="Hornburger P."/>
            <person name="Mueller R.-W."/>
            <person name="Bruemmer F."/>
            <person name="Labrenz M."/>
            <person name="Spormann A.M."/>
            <person name="Op den Camp H."/>
            <person name="Overmann J."/>
            <person name="Amann R."/>
            <person name="Jetten M.S.M."/>
            <person name="Mascher T."/>
            <person name="Medema M.H."/>
            <person name="Devos D.P."/>
            <person name="Kaster A.-K."/>
            <person name="Ovreas L."/>
            <person name="Rohde M."/>
            <person name="Galperin M.Y."/>
            <person name="Jogler C."/>
        </authorList>
    </citation>
    <scope>NUCLEOTIDE SEQUENCE [LARGE SCALE GENOMIC DNA]</scope>
    <source>
        <strain evidence="17 18">OJF2</strain>
    </source>
</reference>
<name>A0A5B9WE17_9BACT</name>
<evidence type="ECO:0000256" key="12">
    <source>
        <dbReference type="SAM" id="Coils"/>
    </source>
</evidence>
<evidence type="ECO:0000256" key="13">
    <source>
        <dbReference type="SAM" id="MobiDB-lite"/>
    </source>
</evidence>
<evidence type="ECO:0000256" key="7">
    <source>
        <dbReference type="ARBA" id="ARBA00022670"/>
    </source>
</evidence>
<comment type="cofactor">
    <cofactor evidence="2">
        <name>Zn(2+)</name>
        <dbReference type="ChEBI" id="CHEBI:29105"/>
    </cofactor>
</comment>
<feature type="coiled-coil region" evidence="12">
    <location>
        <begin position="879"/>
        <end position="906"/>
    </location>
</feature>
<evidence type="ECO:0000256" key="10">
    <source>
        <dbReference type="ARBA" id="ARBA00022833"/>
    </source>
</evidence>
<comment type="similarity">
    <text evidence="3">Belongs to the peptidase M1 family.</text>
</comment>
<dbReference type="Pfam" id="PF17900">
    <property type="entry name" value="Peptidase_M1_N"/>
    <property type="match status" value="1"/>
</dbReference>
<evidence type="ECO:0000256" key="9">
    <source>
        <dbReference type="ARBA" id="ARBA00022801"/>
    </source>
</evidence>
<dbReference type="CDD" id="cd09603">
    <property type="entry name" value="M1_APN_like"/>
    <property type="match status" value="1"/>
</dbReference>
<dbReference type="GO" id="GO:0005737">
    <property type="term" value="C:cytoplasm"/>
    <property type="evidence" value="ECO:0007669"/>
    <property type="project" value="TreeGrafter"/>
</dbReference>
<dbReference type="GO" id="GO:0016020">
    <property type="term" value="C:membrane"/>
    <property type="evidence" value="ECO:0007669"/>
    <property type="project" value="TreeGrafter"/>
</dbReference>
<feature type="domain" description="Aminopeptidase N-like N-terminal" evidence="16">
    <location>
        <begin position="63"/>
        <end position="234"/>
    </location>
</feature>
<dbReference type="Gene3D" id="2.60.40.1730">
    <property type="entry name" value="tricorn interacting facor f3 domain"/>
    <property type="match status" value="1"/>
</dbReference>
<dbReference type="PANTHER" id="PTHR11533">
    <property type="entry name" value="PROTEASE M1 ZINC METALLOPROTEASE"/>
    <property type="match status" value="1"/>
</dbReference>
<feature type="chain" id="PRO_5023046263" description="Aminopeptidase N" evidence="14">
    <location>
        <begin position="27"/>
        <end position="907"/>
    </location>
</feature>
<dbReference type="InterPro" id="IPR042097">
    <property type="entry name" value="Aminopeptidase_N-like_N_sf"/>
</dbReference>
<dbReference type="GO" id="GO:0005615">
    <property type="term" value="C:extracellular space"/>
    <property type="evidence" value="ECO:0007669"/>
    <property type="project" value="TreeGrafter"/>
</dbReference>
<dbReference type="EMBL" id="CP042997">
    <property type="protein sequence ID" value="QEH38822.1"/>
    <property type="molecule type" value="Genomic_DNA"/>
</dbReference>
<dbReference type="SUPFAM" id="SSF48371">
    <property type="entry name" value="ARM repeat"/>
    <property type="match status" value="1"/>
</dbReference>
<evidence type="ECO:0000256" key="14">
    <source>
        <dbReference type="SAM" id="SignalP"/>
    </source>
</evidence>
<keyword evidence="14" id="KW-0732">Signal</keyword>
<dbReference type="Gene3D" id="1.25.10.10">
    <property type="entry name" value="Leucine-rich Repeat Variant"/>
    <property type="match status" value="1"/>
</dbReference>
<keyword evidence="11" id="KW-0482">Metalloprotease</keyword>
<feature type="domain" description="Peptidase M1 membrane alanine aminopeptidase" evidence="15">
    <location>
        <begin position="271"/>
        <end position="477"/>
    </location>
</feature>
<keyword evidence="9 17" id="KW-0378">Hydrolase</keyword>
<dbReference type="GO" id="GO:0008270">
    <property type="term" value="F:zinc ion binding"/>
    <property type="evidence" value="ECO:0007669"/>
    <property type="project" value="InterPro"/>
</dbReference>
<gene>
    <name evidence="17" type="primary">pepN</name>
    <name evidence="17" type="ORF">OJF2_74320</name>
</gene>
<dbReference type="Pfam" id="PF01433">
    <property type="entry name" value="Peptidase_M1"/>
    <property type="match status" value="1"/>
</dbReference>
<dbReference type="InterPro" id="IPR050344">
    <property type="entry name" value="Peptidase_M1_aminopeptidases"/>
</dbReference>
<dbReference type="InterPro" id="IPR001930">
    <property type="entry name" value="Peptidase_M1"/>
</dbReference>
<evidence type="ECO:0000256" key="4">
    <source>
        <dbReference type="ARBA" id="ARBA00012564"/>
    </source>
</evidence>
<dbReference type="InterPro" id="IPR027268">
    <property type="entry name" value="Peptidase_M4/M1_CTD_sf"/>
</dbReference>
<keyword evidence="12" id="KW-0175">Coiled coil</keyword>
<dbReference type="InterPro" id="IPR016024">
    <property type="entry name" value="ARM-type_fold"/>
</dbReference>
<dbReference type="PANTHER" id="PTHR11533:SF174">
    <property type="entry name" value="PUROMYCIN-SENSITIVE AMINOPEPTIDASE-RELATED"/>
    <property type="match status" value="1"/>
</dbReference>
<dbReference type="GO" id="GO:0016285">
    <property type="term" value="F:alanyl aminopeptidase activity"/>
    <property type="evidence" value="ECO:0007669"/>
    <property type="project" value="UniProtKB-EC"/>
</dbReference>
<evidence type="ECO:0000256" key="8">
    <source>
        <dbReference type="ARBA" id="ARBA00022723"/>
    </source>
</evidence>
<dbReference type="OrthoDB" id="9814383at2"/>
<dbReference type="EC" id="3.4.11.2" evidence="4"/>
<dbReference type="GO" id="GO:0070006">
    <property type="term" value="F:metalloaminopeptidase activity"/>
    <property type="evidence" value="ECO:0007669"/>
    <property type="project" value="TreeGrafter"/>
</dbReference>
<protein>
    <recommendedName>
        <fullName evidence="5">Aminopeptidase N</fullName>
        <ecNumber evidence="4">3.4.11.2</ecNumber>
    </recommendedName>
</protein>
<dbReference type="InterPro" id="IPR045357">
    <property type="entry name" value="Aminopeptidase_N-like_N"/>
</dbReference>
<keyword evidence="18" id="KW-1185">Reference proteome</keyword>
<feature type="region of interest" description="Disordered" evidence="13">
    <location>
        <begin position="27"/>
        <end position="48"/>
    </location>
</feature>
<keyword evidence="7" id="KW-0645">Protease</keyword>